<dbReference type="EMBL" id="NAJN01001688">
    <property type="protein sequence ID" value="TKA61739.1"/>
    <property type="molecule type" value="Genomic_DNA"/>
</dbReference>
<evidence type="ECO:0000256" key="3">
    <source>
        <dbReference type="ARBA" id="ARBA00008105"/>
    </source>
</evidence>
<accession>A0A4V5ND30</accession>
<dbReference type="InterPro" id="IPR007144">
    <property type="entry name" value="SSU_processome_Utp11"/>
</dbReference>
<feature type="region of interest" description="Disordered" evidence="7">
    <location>
        <begin position="1"/>
        <end position="24"/>
    </location>
</feature>
<comment type="similarity">
    <text evidence="3 6">Belongs to the UTP11 family.</text>
</comment>
<feature type="compositionally biased region" description="Basic and acidic residues" evidence="7">
    <location>
        <begin position="202"/>
        <end position="217"/>
    </location>
</feature>
<dbReference type="PIRSF" id="PIRSF015952">
    <property type="entry name" value="U3snoRNP11"/>
    <property type="match status" value="1"/>
</dbReference>
<keyword evidence="4 6" id="KW-0698">rRNA processing</keyword>
<sequence>MSSMRNAVQRRNHKERAQPLERAKYGILEKHKDYSLRARDHNEKRKRLRILRQKAQDRNPDEFHFAMMSSATNNGRKITDRGNKALSNDVVRLLKTQDAGYLRTIAQRVRKERERLEEEVMLVDEIGEEDEEMEDNAKAGKRTIFVDTKEEQNVFETPVESLRRPRRQSVPGSGIDHGASADSVPPKTPSQRAVEAEVLAQKAERALRQRQRKEQESRRKRLNALRSQEQDLMAAEQELENQRAKMSNSTGGVNKNGVKFKIRERKR</sequence>
<evidence type="ECO:0000256" key="2">
    <source>
        <dbReference type="ARBA" id="ARBA00004604"/>
    </source>
</evidence>
<keyword evidence="9" id="KW-1185">Reference proteome</keyword>
<comment type="subunit">
    <text evidence="6">Component of the ribosomal small subunit (SSU) processome.</text>
</comment>
<comment type="subcellular location">
    <subcellularLocation>
        <location evidence="2 6">Nucleus</location>
        <location evidence="2 6">Nucleolus</location>
    </subcellularLocation>
</comment>
<dbReference type="GO" id="GO:0032040">
    <property type="term" value="C:small-subunit processome"/>
    <property type="evidence" value="ECO:0007669"/>
    <property type="project" value="UniProtKB-UniRule"/>
</dbReference>
<organism evidence="8 9">
    <name type="scientific">Cryomyces minteri</name>
    <dbReference type="NCBI Taxonomy" id="331657"/>
    <lineage>
        <taxon>Eukaryota</taxon>
        <taxon>Fungi</taxon>
        <taxon>Dikarya</taxon>
        <taxon>Ascomycota</taxon>
        <taxon>Pezizomycotina</taxon>
        <taxon>Dothideomycetes</taxon>
        <taxon>Dothideomycetes incertae sedis</taxon>
        <taxon>Cryomyces</taxon>
    </lineage>
</organism>
<dbReference type="PANTHER" id="PTHR12838">
    <property type="entry name" value="U3 SMALL NUCLEOLAR RNA-ASSOCIATED PROTEIN 11"/>
    <property type="match status" value="1"/>
</dbReference>
<dbReference type="Proteomes" id="UP000308768">
    <property type="component" value="Unassembled WGS sequence"/>
</dbReference>
<evidence type="ECO:0000256" key="4">
    <source>
        <dbReference type="ARBA" id="ARBA00022552"/>
    </source>
</evidence>
<dbReference type="OrthoDB" id="29058at2759"/>
<feature type="compositionally biased region" description="Basic and acidic residues" evidence="7">
    <location>
        <begin position="15"/>
        <end position="24"/>
    </location>
</feature>
<dbReference type="STRING" id="331657.A0A4V5ND30"/>
<feature type="compositionally biased region" description="Polar residues" evidence="7">
    <location>
        <begin position="244"/>
        <end position="253"/>
    </location>
</feature>
<evidence type="ECO:0000256" key="6">
    <source>
        <dbReference type="PIRNR" id="PIRNR015952"/>
    </source>
</evidence>
<evidence type="ECO:0000256" key="7">
    <source>
        <dbReference type="SAM" id="MobiDB-lite"/>
    </source>
</evidence>
<evidence type="ECO:0000256" key="5">
    <source>
        <dbReference type="ARBA" id="ARBA00023242"/>
    </source>
</evidence>
<dbReference type="PANTHER" id="PTHR12838:SF0">
    <property type="entry name" value="U3 SMALL NUCLEOLAR RNA-ASSOCIATED PROTEIN 11-RELATED"/>
    <property type="match status" value="1"/>
</dbReference>
<dbReference type="GO" id="GO:0006364">
    <property type="term" value="P:rRNA processing"/>
    <property type="evidence" value="ECO:0007669"/>
    <property type="project" value="UniProtKB-UniRule"/>
</dbReference>
<protein>
    <recommendedName>
        <fullName evidence="6">U3 small nucleolar RNA-associated protein 11</fullName>
        <shortName evidence="6">U3 snoRNA-associated protein 11</shortName>
    </recommendedName>
</protein>
<feature type="compositionally biased region" description="Basic residues" evidence="7">
    <location>
        <begin position="258"/>
        <end position="267"/>
    </location>
</feature>
<comment type="caution">
    <text evidence="8">The sequence shown here is derived from an EMBL/GenBank/DDBJ whole genome shotgun (WGS) entry which is preliminary data.</text>
</comment>
<proteinExistence type="inferred from homology"/>
<dbReference type="Pfam" id="PF03998">
    <property type="entry name" value="Utp11"/>
    <property type="match status" value="1"/>
</dbReference>
<gene>
    <name evidence="8" type="ORF">B0A49_09946</name>
</gene>
<evidence type="ECO:0000256" key="1">
    <source>
        <dbReference type="ARBA" id="ARBA00004099"/>
    </source>
</evidence>
<feature type="region of interest" description="Disordered" evidence="7">
    <location>
        <begin position="155"/>
        <end position="267"/>
    </location>
</feature>
<evidence type="ECO:0000313" key="8">
    <source>
        <dbReference type="EMBL" id="TKA61739.1"/>
    </source>
</evidence>
<name>A0A4V5ND30_9PEZI</name>
<evidence type="ECO:0000313" key="9">
    <source>
        <dbReference type="Proteomes" id="UP000308768"/>
    </source>
</evidence>
<dbReference type="AlphaFoldDB" id="A0A4V5ND30"/>
<comment type="function">
    <text evidence="1 6">Involved in nucleolar processing of pre-18S ribosomal RNA.</text>
</comment>
<keyword evidence="5 6" id="KW-0539">Nucleus</keyword>
<reference evidence="8 9" key="1">
    <citation type="submission" date="2017-03" db="EMBL/GenBank/DDBJ databases">
        <title>Genomes of endolithic fungi from Antarctica.</title>
        <authorList>
            <person name="Coleine C."/>
            <person name="Masonjones S."/>
            <person name="Stajich J.E."/>
        </authorList>
    </citation>
    <scope>NUCLEOTIDE SEQUENCE [LARGE SCALE GENOMIC DNA]</scope>
    <source>
        <strain evidence="8 9">CCFEE 5187</strain>
    </source>
</reference>